<dbReference type="PANTHER" id="PTHR47926:SF533">
    <property type="entry name" value="DYW DOMAIN-CONTAINING PROTEIN"/>
    <property type="match status" value="1"/>
</dbReference>
<evidence type="ECO:0000313" key="4">
    <source>
        <dbReference type="Proteomes" id="UP000001514"/>
    </source>
</evidence>
<dbReference type="InterPro" id="IPR002885">
    <property type="entry name" value="PPR_rpt"/>
</dbReference>
<keyword evidence="1" id="KW-0677">Repeat</keyword>
<evidence type="ECO:0000256" key="2">
    <source>
        <dbReference type="PROSITE-ProRule" id="PRU00708"/>
    </source>
</evidence>
<dbReference type="PROSITE" id="PS51375">
    <property type="entry name" value="PPR"/>
    <property type="match status" value="4"/>
</dbReference>
<dbReference type="GO" id="GO:0003723">
    <property type="term" value="F:RNA binding"/>
    <property type="evidence" value="ECO:0007669"/>
    <property type="project" value="InterPro"/>
</dbReference>
<dbReference type="EMBL" id="GL377582">
    <property type="protein sequence ID" value="EFJ27466.1"/>
    <property type="molecule type" value="Genomic_DNA"/>
</dbReference>
<sequence length="452" mass="50117">MPQCDTVSWTIVSEAYAQRGHIQESRWFFDNVPDRDLVSWNSIMSAYARRALFREVIELFAAMVMEGVDPDAVSCLLLLTAHSHIGLGSTGRRIHRHLATAGQDRCNTFLGNHLINMYGKCGSIDDARRVFEGILQPNVFSWNTMIAAYTQNGHFDEARRVFGEMPRKNVVSWNTLLAAYSERGMLCEAKEMFDKMPQKDVISWNSLVTAYAQNGHILEGIHLFRIMDLYGEAPDSITLIAVLDACTAVRSLERGKTIHAAIRAGTRLDLTTHLLVLTALVNMYGNLGCVELAMEAFQGIQRRDVTAWTAVIVAHARNGHGGAALELFREFGLEGMQPDAVAFLSILTACSHAGLLYSGRDFFVALHGDYNVGVTLEHYRCVIDMLGRLGQLELAEEVIRGMPFKADFVSWVTLLGACKTQGDAHRGQRVAEAASSLDPGVASPYVYRYYGS</sequence>
<dbReference type="AlphaFoldDB" id="D8RKM2"/>
<dbReference type="NCBIfam" id="TIGR00756">
    <property type="entry name" value="PPR"/>
    <property type="match status" value="4"/>
</dbReference>
<dbReference type="InParanoid" id="D8RKM2"/>
<dbReference type="InterPro" id="IPR046960">
    <property type="entry name" value="PPR_At4g14850-like_plant"/>
</dbReference>
<feature type="repeat" description="PPR" evidence="2">
    <location>
        <begin position="36"/>
        <end position="70"/>
    </location>
</feature>
<evidence type="ECO:0000313" key="3">
    <source>
        <dbReference type="EMBL" id="EFJ27466.1"/>
    </source>
</evidence>
<dbReference type="SUPFAM" id="SSF48452">
    <property type="entry name" value="TPR-like"/>
    <property type="match status" value="1"/>
</dbReference>
<accession>D8RKM2</accession>
<keyword evidence="4" id="KW-1185">Reference proteome</keyword>
<dbReference type="Proteomes" id="UP000001514">
    <property type="component" value="Unassembled WGS sequence"/>
</dbReference>
<gene>
    <name evidence="3" type="ORF">SELMODRAFT_95871</name>
</gene>
<proteinExistence type="predicted"/>
<dbReference type="GO" id="GO:0009451">
    <property type="term" value="P:RNA modification"/>
    <property type="evidence" value="ECO:0007669"/>
    <property type="project" value="InterPro"/>
</dbReference>
<dbReference type="Gene3D" id="1.25.40.10">
    <property type="entry name" value="Tetratricopeptide repeat domain"/>
    <property type="match status" value="4"/>
</dbReference>
<feature type="repeat" description="PPR" evidence="2">
    <location>
        <begin position="304"/>
        <end position="338"/>
    </location>
</feature>
<dbReference type="PANTHER" id="PTHR47926">
    <property type="entry name" value="PENTATRICOPEPTIDE REPEAT-CONTAINING PROTEIN"/>
    <property type="match status" value="1"/>
</dbReference>
<dbReference type="Pfam" id="PF01535">
    <property type="entry name" value="PPR"/>
    <property type="match status" value="6"/>
</dbReference>
<protein>
    <recommendedName>
        <fullName evidence="5">Pentacotripeptide-repeat region of PRORP domain-containing protein</fullName>
    </recommendedName>
</protein>
<evidence type="ECO:0008006" key="5">
    <source>
        <dbReference type="Google" id="ProtNLM"/>
    </source>
</evidence>
<reference evidence="3 4" key="1">
    <citation type="journal article" date="2011" name="Science">
        <title>The Selaginella genome identifies genetic changes associated with the evolution of vascular plants.</title>
        <authorList>
            <person name="Banks J.A."/>
            <person name="Nishiyama T."/>
            <person name="Hasebe M."/>
            <person name="Bowman J.L."/>
            <person name="Gribskov M."/>
            <person name="dePamphilis C."/>
            <person name="Albert V.A."/>
            <person name="Aono N."/>
            <person name="Aoyama T."/>
            <person name="Ambrose B.A."/>
            <person name="Ashton N.W."/>
            <person name="Axtell M.J."/>
            <person name="Barker E."/>
            <person name="Barker M.S."/>
            <person name="Bennetzen J.L."/>
            <person name="Bonawitz N.D."/>
            <person name="Chapple C."/>
            <person name="Cheng C."/>
            <person name="Correa L.G."/>
            <person name="Dacre M."/>
            <person name="DeBarry J."/>
            <person name="Dreyer I."/>
            <person name="Elias M."/>
            <person name="Engstrom E.M."/>
            <person name="Estelle M."/>
            <person name="Feng L."/>
            <person name="Finet C."/>
            <person name="Floyd S.K."/>
            <person name="Frommer W.B."/>
            <person name="Fujita T."/>
            <person name="Gramzow L."/>
            <person name="Gutensohn M."/>
            <person name="Harholt J."/>
            <person name="Hattori M."/>
            <person name="Heyl A."/>
            <person name="Hirai T."/>
            <person name="Hiwatashi Y."/>
            <person name="Ishikawa M."/>
            <person name="Iwata M."/>
            <person name="Karol K.G."/>
            <person name="Koehler B."/>
            <person name="Kolukisaoglu U."/>
            <person name="Kubo M."/>
            <person name="Kurata T."/>
            <person name="Lalonde S."/>
            <person name="Li K."/>
            <person name="Li Y."/>
            <person name="Litt A."/>
            <person name="Lyons E."/>
            <person name="Manning G."/>
            <person name="Maruyama T."/>
            <person name="Michael T.P."/>
            <person name="Mikami K."/>
            <person name="Miyazaki S."/>
            <person name="Morinaga S."/>
            <person name="Murata T."/>
            <person name="Mueller-Roeber B."/>
            <person name="Nelson D.R."/>
            <person name="Obara M."/>
            <person name="Oguri Y."/>
            <person name="Olmstead R.G."/>
            <person name="Onodera N."/>
            <person name="Petersen B.L."/>
            <person name="Pils B."/>
            <person name="Prigge M."/>
            <person name="Rensing S.A."/>
            <person name="Riano-Pachon D.M."/>
            <person name="Roberts A.W."/>
            <person name="Sato Y."/>
            <person name="Scheller H.V."/>
            <person name="Schulz B."/>
            <person name="Schulz C."/>
            <person name="Shakirov E.V."/>
            <person name="Shibagaki N."/>
            <person name="Shinohara N."/>
            <person name="Shippen D.E."/>
            <person name="Soerensen I."/>
            <person name="Sotooka R."/>
            <person name="Sugimoto N."/>
            <person name="Sugita M."/>
            <person name="Sumikawa N."/>
            <person name="Tanurdzic M."/>
            <person name="Theissen G."/>
            <person name="Ulvskov P."/>
            <person name="Wakazuki S."/>
            <person name="Weng J.K."/>
            <person name="Willats W.W."/>
            <person name="Wipf D."/>
            <person name="Wolf P.G."/>
            <person name="Yang L."/>
            <person name="Zimmer A.D."/>
            <person name="Zhu Q."/>
            <person name="Mitros T."/>
            <person name="Hellsten U."/>
            <person name="Loque D."/>
            <person name="Otillar R."/>
            <person name="Salamov A."/>
            <person name="Schmutz J."/>
            <person name="Shapiro H."/>
            <person name="Lindquist E."/>
            <person name="Lucas S."/>
            <person name="Rokhsar D."/>
            <person name="Grigoriev I.V."/>
        </authorList>
    </citation>
    <scope>NUCLEOTIDE SEQUENCE [LARGE SCALE GENOMIC DNA]</scope>
</reference>
<name>D8RKM2_SELML</name>
<dbReference type="Gramene" id="EFJ27466">
    <property type="protein sequence ID" value="EFJ27466"/>
    <property type="gene ID" value="SELMODRAFT_95871"/>
</dbReference>
<organism evidence="4">
    <name type="scientific">Selaginella moellendorffii</name>
    <name type="common">Spikemoss</name>
    <dbReference type="NCBI Taxonomy" id="88036"/>
    <lineage>
        <taxon>Eukaryota</taxon>
        <taxon>Viridiplantae</taxon>
        <taxon>Streptophyta</taxon>
        <taxon>Embryophyta</taxon>
        <taxon>Tracheophyta</taxon>
        <taxon>Lycopodiopsida</taxon>
        <taxon>Selaginellales</taxon>
        <taxon>Selaginellaceae</taxon>
        <taxon>Selaginella</taxon>
    </lineage>
</organism>
<dbReference type="InterPro" id="IPR011990">
    <property type="entry name" value="TPR-like_helical_dom_sf"/>
</dbReference>
<dbReference type="eggNOG" id="KOG4197">
    <property type="taxonomic scope" value="Eukaryota"/>
</dbReference>
<dbReference type="FunFam" id="1.25.40.10:FF:000242">
    <property type="entry name" value="Pentatricopeptide repeat-containing protein"/>
    <property type="match status" value="1"/>
</dbReference>
<feature type="repeat" description="PPR" evidence="2">
    <location>
        <begin position="138"/>
        <end position="172"/>
    </location>
</feature>
<dbReference type="Pfam" id="PF13041">
    <property type="entry name" value="PPR_2"/>
    <property type="match status" value="2"/>
</dbReference>
<evidence type="ECO:0000256" key="1">
    <source>
        <dbReference type="ARBA" id="ARBA00022737"/>
    </source>
</evidence>
<dbReference type="KEGG" id="smo:SELMODRAFT_95871"/>
<dbReference type="HOGENOM" id="CLU_002706_0_1_1"/>
<feature type="repeat" description="PPR" evidence="2">
    <location>
        <begin position="200"/>
        <end position="234"/>
    </location>
</feature>